<comment type="caution">
    <text evidence="2">The sequence shown here is derived from an EMBL/GenBank/DDBJ whole genome shotgun (WGS) entry which is preliminary data.</text>
</comment>
<evidence type="ECO:0008006" key="4">
    <source>
        <dbReference type="Google" id="ProtNLM"/>
    </source>
</evidence>
<dbReference type="PANTHER" id="PTHR31896">
    <property type="entry name" value="FAMILY REGULATORY PROTEIN, PUTATIVE (AFU_ORTHOLOGUE AFUA_3G14730)-RELATED"/>
    <property type="match status" value="1"/>
</dbReference>
<evidence type="ECO:0000313" key="2">
    <source>
        <dbReference type="EMBL" id="KAJ4387462.1"/>
    </source>
</evidence>
<dbReference type="Pfam" id="PF02458">
    <property type="entry name" value="Transferase"/>
    <property type="match status" value="1"/>
</dbReference>
<proteinExistence type="predicted"/>
<reference evidence="2" key="1">
    <citation type="submission" date="2022-10" db="EMBL/GenBank/DDBJ databases">
        <title>Tapping the CABI collections for fungal endophytes: first genome assemblies for Collariella, Neodidymelliopsis, Ascochyta clinopodiicola, Didymella pomorum, Didymosphaeria variabile, Neocosmospora piperis and Neocucurbitaria cava.</title>
        <authorList>
            <person name="Hill R."/>
        </authorList>
    </citation>
    <scope>NUCLEOTIDE SEQUENCE</scope>
    <source>
        <strain evidence="2">IMI 355082</strain>
    </source>
</reference>
<dbReference type="OrthoDB" id="671439at2759"/>
<evidence type="ECO:0000256" key="1">
    <source>
        <dbReference type="ARBA" id="ARBA00022679"/>
    </source>
</evidence>
<name>A0A9W8YPL3_9PEZI</name>
<dbReference type="EMBL" id="JAPEVB010000005">
    <property type="protein sequence ID" value="KAJ4387462.1"/>
    <property type="molecule type" value="Genomic_DNA"/>
</dbReference>
<dbReference type="InterPro" id="IPR023213">
    <property type="entry name" value="CAT-like_dom_sf"/>
</dbReference>
<keyword evidence="1" id="KW-0808">Transferase</keyword>
<dbReference type="Proteomes" id="UP001140453">
    <property type="component" value="Unassembled WGS sequence"/>
</dbReference>
<dbReference type="GO" id="GO:0016740">
    <property type="term" value="F:transferase activity"/>
    <property type="evidence" value="ECO:0007669"/>
    <property type="project" value="UniProtKB-KW"/>
</dbReference>
<evidence type="ECO:0000313" key="3">
    <source>
        <dbReference type="Proteomes" id="UP001140453"/>
    </source>
</evidence>
<gene>
    <name evidence="2" type="ORF">N0V93_008054</name>
</gene>
<accession>A0A9W8YPL3</accession>
<protein>
    <recommendedName>
        <fullName evidence="4">Acyltransferase</fullName>
    </recommendedName>
</protein>
<dbReference type="AlphaFoldDB" id="A0A9W8YPL3"/>
<keyword evidence="3" id="KW-1185">Reference proteome</keyword>
<dbReference type="PANTHER" id="PTHR31896:SF13">
    <property type="entry name" value="TRICHOTHECENE 3-O-ACETYLTRANSFERASE"/>
    <property type="match status" value="1"/>
</dbReference>
<sequence length="473" mass="53222">MSSRRVVQLHPFGWENDPEEERFKLSTIDYTLNCAYTHYAVFFRLDDADKARAVDILRAGLERTLGQAKHMCGTIEPDPEGGLSFVKKKDSTVAFVVHWLDPLDHYPSLDDIEKAHFSGHNGLRDINLWSIPELTWGERPEAEPDHSPLVAAFQVTLAEGGLVLSMHHHHYSCDVMGWNAFTRQLAENCYAIANSSSFPPWDPACLDVSRFTKNISKDSFVEGPPVAQKHADHPEQQAVLFHLPRSKAAALKELAKPTDSTSPWISTYDAVCAYIWRMLSSVRAPHYNTDPATIPWMGEAVNMRPRLNDPVPERTVRNVIAGAFSDTAPVQPLTAAEIISDAPLSKLAVYIRKLTESCNEAHFLGLIDLIAPIRDKRALAHSPDAHPPMSMFITDHRSADVSNFDFGFAKPITYRHLWGDVNTAGVIVIYAPIKSRANPDEGWMFTINMEKELVSKLTETEEWTKYFEYRGID</sequence>
<dbReference type="InterPro" id="IPR051283">
    <property type="entry name" value="Sec_Metabolite_Acyltrans"/>
</dbReference>
<organism evidence="2 3">
    <name type="scientific">Gnomoniopsis smithogilvyi</name>
    <dbReference type="NCBI Taxonomy" id="1191159"/>
    <lineage>
        <taxon>Eukaryota</taxon>
        <taxon>Fungi</taxon>
        <taxon>Dikarya</taxon>
        <taxon>Ascomycota</taxon>
        <taxon>Pezizomycotina</taxon>
        <taxon>Sordariomycetes</taxon>
        <taxon>Sordariomycetidae</taxon>
        <taxon>Diaporthales</taxon>
        <taxon>Gnomoniaceae</taxon>
        <taxon>Gnomoniopsis</taxon>
    </lineage>
</organism>
<dbReference type="SUPFAM" id="SSF52777">
    <property type="entry name" value="CoA-dependent acyltransferases"/>
    <property type="match status" value="1"/>
</dbReference>
<dbReference type="Gene3D" id="3.30.559.10">
    <property type="entry name" value="Chloramphenicol acetyltransferase-like domain"/>
    <property type="match status" value="2"/>
</dbReference>